<dbReference type="Gene3D" id="1.10.10.10">
    <property type="entry name" value="Winged helix-like DNA-binding domain superfamily/Winged helix DNA-binding domain"/>
    <property type="match status" value="1"/>
</dbReference>
<dbReference type="GO" id="GO:0003700">
    <property type="term" value="F:DNA-binding transcription factor activity"/>
    <property type="evidence" value="ECO:0007669"/>
    <property type="project" value="InterPro"/>
</dbReference>
<keyword evidence="3" id="KW-1185">Reference proteome</keyword>
<comment type="caution">
    <text evidence="2">The sequence shown here is derived from an EMBL/GenBank/DDBJ whole genome shotgun (WGS) entry which is preliminary data.</text>
</comment>
<proteinExistence type="predicted"/>
<dbReference type="InterPro" id="IPR036390">
    <property type="entry name" value="WH_DNA-bd_sf"/>
</dbReference>
<dbReference type="CDD" id="cd00090">
    <property type="entry name" value="HTH_ARSR"/>
    <property type="match status" value="1"/>
</dbReference>
<evidence type="ECO:0000313" key="2">
    <source>
        <dbReference type="EMBL" id="NYJ75665.1"/>
    </source>
</evidence>
<dbReference type="RefSeq" id="WP_179482513.1">
    <property type="nucleotide sequence ID" value="NZ_JACCFW010000001.1"/>
</dbReference>
<dbReference type="Proteomes" id="UP000571817">
    <property type="component" value="Unassembled WGS sequence"/>
</dbReference>
<sequence>MPSSSASTPQTGSQSLRVLAHPLRSRLLARLRVHGPGTATELAEALGTNSGATSYHLRILEESGRVRDTGTGTGRRRVWEAVALPARESAEPDADADETAAARWLEYDLVQYVAERTDRWIEQQDGWPTPWRTACGLDDHDVLVTTEQLSAMAEELAEVLQRYRRVGAGSPGARRVAVYTTVLPVDPAPRTA</sequence>
<dbReference type="InterPro" id="IPR001845">
    <property type="entry name" value="HTH_ArsR_DNA-bd_dom"/>
</dbReference>
<dbReference type="SUPFAM" id="SSF46785">
    <property type="entry name" value="Winged helix' DNA-binding domain"/>
    <property type="match status" value="1"/>
</dbReference>
<dbReference type="InterPro" id="IPR011991">
    <property type="entry name" value="ArsR-like_HTH"/>
</dbReference>
<protein>
    <submittedName>
        <fullName evidence="2">DNA-binding transcriptional ArsR family regulator</fullName>
    </submittedName>
</protein>
<dbReference type="AlphaFoldDB" id="A0A853DNE6"/>
<dbReference type="SMART" id="SM00418">
    <property type="entry name" value="HTH_ARSR"/>
    <property type="match status" value="1"/>
</dbReference>
<dbReference type="EMBL" id="JACCFW010000001">
    <property type="protein sequence ID" value="NYJ75665.1"/>
    <property type="molecule type" value="Genomic_DNA"/>
</dbReference>
<gene>
    <name evidence="2" type="ORF">HNR15_002628</name>
</gene>
<reference evidence="2 3" key="1">
    <citation type="submission" date="2020-07" db="EMBL/GenBank/DDBJ databases">
        <title>Sequencing the genomes of 1000 actinobacteria strains.</title>
        <authorList>
            <person name="Klenk H.-P."/>
        </authorList>
    </citation>
    <scope>NUCLEOTIDE SEQUENCE [LARGE SCALE GENOMIC DNA]</scope>
    <source>
        <strain evidence="2 3">DSM 29531</strain>
    </source>
</reference>
<accession>A0A853DNE6</accession>
<evidence type="ECO:0000313" key="3">
    <source>
        <dbReference type="Proteomes" id="UP000571817"/>
    </source>
</evidence>
<dbReference type="InterPro" id="IPR036388">
    <property type="entry name" value="WH-like_DNA-bd_sf"/>
</dbReference>
<name>A0A853DNE6_9MICO</name>
<dbReference type="Pfam" id="PF12840">
    <property type="entry name" value="HTH_20"/>
    <property type="match status" value="1"/>
</dbReference>
<dbReference type="GO" id="GO:0003677">
    <property type="term" value="F:DNA binding"/>
    <property type="evidence" value="ECO:0007669"/>
    <property type="project" value="UniProtKB-KW"/>
</dbReference>
<feature type="domain" description="HTH arsR-type" evidence="1">
    <location>
        <begin position="14"/>
        <end position="118"/>
    </location>
</feature>
<evidence type="ECO:0000259" key="1">
    <source>
        <dbReference type="SMART" id="SM00418"/>
    </source>
</evidence>
<keyword evidence="2" id="KW-0238">DNA-binding</keyword>
<organism evidence="2 3">
    <name type="scientific">Allobranchiibius huperziae</name>
    <dbReference type="NCBI Taxonomy" id="1874116"/>
    <lineage>
        <taxon>Bacteria</taxon>
        <taxon>Bacillati</taxon>
        <taxon>Actinomycetota</taxon>
        <taxon>Actinomycetes</taxon>
        <taxon>Micrococcales</taxon>
        <taxon>Dermacoccaceae</taxon>
        <taxon>Allobranchiibius</taxon>
    </lineage>
</organism>